<sequence length="67" mass="8088">MNKSIYQGHISEYFDEIDDEVIVVEEYYRKLYLNKRKGGSLYVNARDIDNKSRKIALNRFKKIRDLD</sequence>
<proteinExistence type="predicted"/>
<dbReference type="Proteomes" id="UP000324800">
    <property type="component" value="Unassembled WGS sequence"/>
</dbReference>
<reference evidence="1 2" key="1">
    <citation type="submission" date="2019-03" db="EMBL/GenBank/DDBJ databases">
        <title>Single cell metagenomics reveals metabolic interactions within the superorganism composed of flagellate Streblomastix strix and complex community of Bacteroidetes bacteria on its surface.</title>
        <authorList>
            <person name="Treitli S.C."/>
            <person name="Kolisko M."/>
            <person name="Husnik F."/>
            <person name="Keeling P."/>
            <person name="Hampl V."/>
        </authorList>
    </citation>
    <scope>NUCLEOTIDE SEQUENCE [LARGE SCALE GENOMIC DNA]</scope>
    <source>
        <strain evidence="1">ST1C</strain>
    </source>
</reference>
<dbReference type="EMBL" id="SNRW01028683">
    <property type="protein sequence ID" value="KAA6359244.1"/>
    <property type="molecule type" value="Genomic_DNA"/>
</dbReference>
<protein>
    <submittedName>
        <fullName evidence="1">Uncharacterized protein</fullName>
    </submittedName>
</protein>
<accession>A0A5J4TLH2</accession>
<comment type="caution">
    <text evidence="1">The sequence shown here is derived from an EMBL/GenBank/DDBJ whole genome shotgun (WGS) entry which is preliminary data.</text>
</comment>
<gene>
    <name evidence="1" type="ORF">EZS28_045229</name>
</gene>
<evidence type="ECO:0000313" key="2">
    <source>
        <dbReference type="Proteomes" id="UP000324800"/>
    </source>
</evidence>
<dbReference type="AlphaFoldDB" id="A0A5J4TLH2"/>
<name>A0A5J4TLH2_9EUKA</name>
<organism evidence="1 2">
    <name type="scientific">Streblomastix strix</name>
    <dbReference type="NCBI Taxonomy" id="222440"/>
    <lineage>
        <taxon>Eukaryota</taxon>
        <taxon>Metamonada</taxon>
        <taxon>Preaxostyla</taxon>
        <taxon>Oxymonadida</taxon>
        <taxon>Streblomastigidae</taxon>
        <taxon>Streblomastix</taxon>
    </lineage>
</organism>
<evidence type="ECO:0000313" key="1">
    <source>
        <dbReference type="EMBL" id="KAA6359244.1"/>
    </source>
</evidence>